<comment type="caution">
    <text evidence="1">The sequence shown here is derived from an EMBL/GenBank/DDBJ whole genome shotgun (WGS) entry which is preliminary data.</text>
</comment>
<reference evidence="1 2" key="1">
    <citation type="journal article" date="2024" name="G3 (Bethesda)">
        <title>Genome assembly of Hibiscus sabdariffa L. provides insights into metabolisms of medicinal natural products.</title>
        <authorList>
            <person name="Kim T."/>
        </authorList>
    </citation>
    <scope>NUCLEOTIDE SEQUENCE [LARGE SCALE GENOMIC DNA]</scope>
    <source>
        <strain evidence="1">TK-2024</strain>
        <tissue evidence="1">Old leaves</tissue>
    </source>
</reference>
<organism evidence="1 2">
    <name type="scientific">Hibiscus sabdariffa</name>
    <name type="common">roselle</name>
    <dbReference type="NCBI Taxonomy" id="183260"/>
    <lineage>
        <taxon>Eukaryota</taxon>
        <taxon>Viridiplantae</taxon>
        <taxon>Streptophyta</taxon>
        <taxon>Embryophyta</taxon>
        <taxon>Tracheophyta</taxon>
        <taxon>Spermatophyta</taxon>
        <taxon>Magnoliopsida</taxon>
        <taxon>eudicotyledons</taxon>
        <taxon>Gunneridae</taxon>
        <taxon>Pentapetalae</taxon>
        <taxon>rosids</taxon>
        <taxon>malvids</taxon>
        <taxon>Malvales</taxon>
        <taxon>Malvaceae</taxon>
        <taxon>Malvoideae</taxon>
        <taxon>Hibiscus</taxon>
    </lineage>
</organism>
<dbReference type="Proteomes" id="UP001472677">
    <property type="component" value="Unassembled WGS sequence"/>
</dbReference>
<dbReference type="EMBL" id="JBBPBM010000011">
    <property type="protein sequence ID" value="KAK8563740.1"/>
    <property type="molecule type" value="Genomic_DNA"/>
</dbReference>
<proteinExistence type="predicted"/>
<evidence type="ECO:0000313" key="2">
    <source>
        <dbReference type="Proteomes" id="UP001472677"/>
    </source>
</evidence>
<evidence type="ECO:0000313" key="1">
    <source>
        <dbReference type="EMBL" id="KAK8563740.1"/>
    </source>
</evidence>
<protein>
    <submittedName>
        <fullName evidence="1">Uncharacterized protein</fullName>
    </submittedName>
</protein>
<gene>
    <name evidence="1" type="ORF">V6N12_035881</name>
</gene>
<accession>A0ABR2EP03</accession>
<keyword evidence="2" id="KW-1185">Reference proteome</keyword>
<name>A0ABR2EP03_9ROSI</name>
<sequence length="105" mass="11746">MSSFKSIWKLEMFMKKILNIWGDIANSSILNCLWIAGISVSHLLEKLNKEVAIHDFRFCRTNACRVHGFGVSGKWSNLDPEAKISQALETGAGPTASMTILQLFM</sequence>